<dbReference type="GO" id="GO:0061908">
    <property type="term" value="C:phagophore"/>
    <property type="evidence" value="ECO:0007669"/>
    <property type="project" value="TreeGrafter"/>
</dbReference>
<evidence type="ECO:0000256" key="1">
    <source>
        <dbReference type="ARBA" id="ARBA00004406"/>
    </source>
</evidence>
<evidence type="ECO:0000256" key="5">
    <source>
        <dbReference type="ARBA" id="ARBA00022448"/>
    </source>
</evidence>
<evidence type="ECO:0000256" key="10">
    <source>
        <dbReference type="ARBA" id="ARBA00024479"/>
    </source>
</evidence>
<comment type="subcellular location">
    <subcellularLocation>
        <location evidence="1">Endoplasmic reticulum membrane</location>
        <topology evidence="1">Peripheral membrane protein</topology>
    </subcellularLocation>
    <subcellularLocation>
        <location evidence="2">Preautophagosomal structure membrane</location>
        <topology evidence="2">Peripheral membrane protein</topology>
    </subcellularLocation>
</comment>
<keyword evidence="7" id="KW-0072">Autophagy</keyword>
<dbReference type="InterPro" id="IPR026849">
    <property type="entry name" value="ATG2"/>
</dbReference>
<dbReference type="GO" id="GO:0061709">
    <property type="term" value="P:reticulophagy"/>
    <property type="evidence" value="ECO:0007669"/>
    <property type="project" value="TreeGrafter"/>
</dbReference>
<comment type="catalytic activity">
    <reaction evidence="11">
        <text>a 1,2-diacyl-sn-glycero-3-phosphoethanolamine(in) = a 1,2-diacyl-sn-glycero-3-phosphoethanolamine(out)</text>
        <dbReference type="Rhea" id="RHEA:38895"/>
        <dbReference type="ChEBI" id="CHEBI:64612"/>
    </reaction>
</comment>
<dbReference type="GO" id="GO:0000422">
    <property type="term" value="P:autophagy of mitochondrion"/>
    <property type="evidence" value="ECO:0007669"/>
    <property type="project" value="TreeGrafter"/>
</dbReference>
<evidence type="ECO:0000256" key="9">
    <source>
        <dbReference type="ARBA" id="ARBA00023136"/>
    </source>
</evidence>
<dbReference type="GO" id="GO:0006869">
    <property type="term" value="P:lipid transport"/>
    <property type="evidence" value="ECO:0007669"/>
    <property type="project" value="UniProtKB-KW"/>
</dbReference>
<dbReference type="PANTHER" id="PTHR13190:SF1">
    <property type="entry name" value="AUTOPHAGY-RELATED 2, ISOFORM A"/>
    <property type="match status" value="1"/>
</dbReference>
<dbReference type="GO" id="GO:0005789">
    <property type="term" value="C:endoplasmic reticulum membrane"/>
    <property type="evidence" value="ECO:0007669"/>
    <property type="project" value="UniProtKB-SubCell"/>
</dbReference>
<feature type="region of interest" description="Disordered" evidence="12">
    <location>
        <begin position="127"/>
        <end position="149"/>
    </location>
</feature>
<keyword evidence="8" id="KW-0445">Lipid transport</keyword>
<dbReference type="AlphaFoldDB" id="A0A3P7IGY3"/>
<dbReference type="GO" id="GO:0000045">
    <property type="term" value="P:autophagosome assembly"/>
    <property type="evidence" value="ECO:0007669"/>
    <property type="project" value="TreeGrafter"/>
</dbReference>
<dbReference type="EMBL" id="UYWY01022845">
    <property type="protein sequence ID" value="VDM46735.1"/>
    <property type="molecule type" value="Genomic_DNA"/>
</dbReference>
<comment type="catalytic activity">
    <reaction evidence="10">
        <text>a 1,2-diacyl-sn-glycero-3-phospho-L-serine(in) = a 1,2-diacyl-sn-glycero-3-phospho-L-serine(out)</text>
        <dbReference type="Rhea" id="RHEA:38663"/>
        <dbReference type="ChEBI" id="CHEBI:57262"/>
    </reaction>
</comment>
<evidence type="ECO:0000256" key="4">
    <source>
        <dbReference type="ARBA" id="ARBA00018070"/>
    </source>
</evidence>
<dbReference type="GO" id="GO:0061723">
    <property type="term" value="P:glycophagy"/>
    <property type="evidence" value="ECO:0007669"/>
    <property type="project" value="TreeGrafter"/>
</dbReference>
<dbReference type="PANTHER" id="PTHR13190">
    <property type="entry name" value="AUTOPHAGY-RELATED 2, ISOFORM A"/>
    <property type="match status" value="1"/>
</dbReference>
<dbReference type="GO" id="GO:0032266">
    <property type="term" value="F:phosphatidylinositol-3-phosphate binding"/>
    <property type="evidence" value="ECO:0007669"/>
    <property type="project" value="TreeGrafter"/>
</dbReference>
<evidence type="ECO:0000256" key="2">
    <source>
        <dbReference type="ARBA" id="ARBA00004623"/>
    </source>
</evidence>
<dbReference type="GO" id="GO:0034045">
    <property type="term" value="C:phagophore assembly site membrane"/>
    <property type="evidence" value="ECO:0007669"/>
    <property type="project" value="UniProtKB-SubCell"/>
</dbReference>
<evidence type="ECO:0000256" key="6">
    <source>
        <dbReference type="ARBA" id="ARBA00022824"/>
    </source>
</evidence>
<sequence length="927" mass="102177">MVLGSCDVNSRIVQNAEMYKFECIFEETKLFVCAHKATSMNVQFDGMPQNLRNRNSFIQMLSMGLFQLEVLAANNFDAGVTRKELRCPLIEIKCKNDLVKVWACADSLVTLINMAIELAESDALQPVRAGGPEGVHTSDDSDGSSLKGVVSNTGSLHMPSLDNQLTRLQEMVQSAMTSSPSRYAQCELTEFGEPAVDEIASLDSLKKGLISDALHDLDDMPVSGHQRTISSGTDEGFCVVDEIPGSGITNVGGEPRIRMLIEEEGCFSVVDNHFEVPDLKRSDDILRLPDHYPSPLIKYIVRDLSILLHLYGGNDLGEEKSPPKTYSSEEFRYGKGPGQRIESEAQGGVNRDHSVHVEIMLSKISFVYELFGIDAPILSLNLFTVHEVEMRDKLAVSQINKMLYQYASGQLPRRTCAPMVALRVIETHQNEGKMKISMLPIRLNCDQDTLEFLIDFCNEISTNVVLPNSVGASRLSDQVIMEVPSVVNSPLLNSSLPLTPSPAHPPLTPSKKTSEVPLELGDLSQFLDTPQPEVSTTTRVQREIGDQELLTKSVISVENLFSENDLNLLGDTCEIVSSFNSLATQQPSRFAYNPDHTSAGLINSISDKTDGDIVAVASMMRSQQEEHPRHSIDDLLNDVVPQEDSSPVGQLINHDGTDDEQVGVHFRDFSFSPAVTVRLDYQGKRVKTEQGALLGLLIGLSNLHCTQLELKELHNRNGMLGHARCVQFAINEWINDIRNSQIPGVIGSYGPISSLVQIGQGIRDLFLMPVDEYRKDDGHIVKGLQKGAESFGISTAAAAVDIAQRMVGLVQHFFFQGVAELAFDIVTPDYPAYRNRRRLAIGAARRPPNDLREGFHMAYETVKEGVNDTAQVLQLAAQEDRAEGHWPLRGLLRQATPAIIRPIVVASKATIHVLGGLKSQLKPDSHR</sequence>
<dbReference type="Pfam" id="PF13329">
    <property type="entry name" value="ATG2_CAD"/>
    <property type="match status" value="2"/>
</dbReference>
<dbReference type="GO" id="GO:0043495">
    <property type="term" value="F:protein-membrane adaptor activity"/>
    <property type="evidence" value="ECO:0007669"/>
    <property type="project" value="TreeGrafter"/>
</dbReference>
<evidence type="ECO:0000256" key="11">
    <source>
        <dbReference type="ARBA" id="ARBA00024615"/>
    </source>
</evidence>
<protein>
    <recommendedName>
        <fullName evidence="4">Autophagy-related protein 2</fullName>
    </recommendedName>
</protein>
<gene>
    <name evidence="13" type="ORF">TCNE_LOCUS15414</name>
</gene>
<reference evidence="13" key="1">
    <citation type="submission" date="2018-11" db="EMBL/GenBank/DDBJ databases">
        <authorList>
            <consortium name="Pathogen Informatics"/>
        </authorList>
    </citation>
    <scope>NUCLEOTIDE SEQUENCE [LARGE SCALE GENOMIC DNA]</scope>
</reference>
<comment type="similarity">
    <text evidence="3">Belongs to the ATG2 family.</text>
</comment>
<dbReference type="GO" id="GO:0034727">
    <property type="term" value="P:piecemeal microautophagy of the nucleus"/>
    <property type="evidence" value="ECO:0007669"/>
    <property type="project" value="TreeGrafter"/>
</dbReference>
<organism evidence="13">
    <name type="scientific">Toxocara canis</name>
    <name type="common">Canine roundworm</name>
    <dbReference type="NCBI Taxonomy" id="6265"/>
    <lineage>
        <taxon>Eukaryota</taxon>
        <taxon>Metazoa</taxon>
        <taxon>Ecdysozoa</taxon>
        <taxon>Nematoda</taxon>
        <taxon>Chromadorea</taxon>
        <taxon>Rhabditida</taxon>
        <taxon>Spirurina</taxon>
        <taxon>Ascaridomorpha</taxon>
        <taxon>Ascaridoidea</taxon>
        <taxon>Toxocaridae</taxon>
        <taxon>Toxocara</taxon>
    </lineage>
</organism>
<keyword evidence="9" id="KW-0472">Membrane</keyword>
<evidence type="ECO:0000313" key="13">
    <source>
        <dbReference type="EMBL" id="VDM46735.1"/>
    </source>
</evidence>
<keyword evidence="5" id="KW-0813">Transport</keyword>
<evidence type="ECO:0000256" key="7">
    <source>
        <dbReference type="ARBA" id="ARBA00023006"/>
    </source>
</evidence>
<evidence type="ECO:0000256" key="8">
    <source>
        <dbReference type="ARBA" id="ARBA00023055"/>
    </source>
</evidence>
<accession>A0A3P7IGY3</accession>
<keyword evidence="6" id="KW-0256">Endoplasmic reticulum</keyword>
<proteinExistence type="inferred from homology"/>
<evidence type="ECO:0000256" key="3">
    <source>
        <dbReference type="ARBA" id="ARBA00009714"/>
    </source>
</evidence>
<evidence type="ECO:0000256" key="12">
    <source>
        <dbReference type="SAM" id="MobiDB-lite"/>
    </source>
</evidence>
<name>A0A3P7IGY3_TOXCA</name>